<dbReference type="OrthoDB" id="7813104at2759"/>
<name>A0A2G8SEP4_9APHY</name>
<evidence type="ECO:0000256" key="8">
    <source>
        <dbReference type="ARBA" id="ARBA00023010"/>
    </source>
</evidence>
<dbReference type="SUPFAM" id="SSF144122">
    <property type="entry name" value="Tim10-like"/>
    <property type="match status" value="1"/>
</dbReference>
<comment type="similarity">
    <text evidence="2 12">Belongs to the small Tim family.</text>
</comment>
<dbReference type="FunFam" id="1.10.287.810:FF:000001">
    <property type="entry name" value="mitochondrial import inner membrane translocase subunit TIM13"/>
    <property type="match status" value="1"/>
</dbReference>
<evidence type="ECO:0000256" key="6">
    <source>
        <dbReference type="ARBA" id="ARBA00022833"/>
    </source>
</evidence>
<keyword evidence="5 12" id="KW-0472">Membrane</keyword>
<comment type="subunit">
    <text evidence="12">Heterohexamer.</text>
</comment>
<evidence type="ECO:0000256" key="12">
    <source>
        <dbReference type="RuleBase" id="RU367043"/>
    </source>
</evidence>
<dbReference type="Gene3D" id="1.10.287.810">
    <property type="entry name" value="Mitochondrial import inner membrane translocase subunit tim13 like domains"/>
    <property type="match status" value="1"/>
</dbReference>
<evidence type="ECO:0000256" key="3">
    <source>
        <dbReference type="ARBA" id="ARBA00022448"/>
    </source>
</evidence>
<evidence type="ECO:0000256" key="1">
    <source>
        <dbReference type="ARBA" id="ARBA00004137"/>
    </source>
</evidence>
<keyword evidence="3 12" id="KW-0813">Transport</keyword>
<evidence type="ECO:0000259" key="14">
    <source>
        <dbReference type="Pfam" id="PF02953"/>
    </source>
</evidence>
<dbReference type="GO" id="GO:0015031">
    <property type="term" value="P:protein transport"/>
    <property type="evidence" value="ECO:0007669"/>
    <property type="project" value="UniProtKB-KW"/>
</dbReference>
<comment type="domain">
    <text evidence="12">The twin CX3C motif contains 4 conserved Cys residues that form 2 disulfide bonds in the mitochondrial intermembrane space.</text>
</comment>
<protein>
    <recommendedName>
        <fullName evidence="12">Mitochondrial import inner membrane translocase subunit</fullName>
    </recommendedName>
</protein>
<organism evidence="15 16">
    <name type="scientific">Ganoderma sinense ZZ0214-1</name>
    <dbReference type="NCBI Taxonomy" id="1077348"/>
    <lineage>
        <taxon>Eukaryota</taxon>
        <taxon>Fungi</taxon>
        <taxon>Dikarya</taxon>
        <taxon>Basidiomycota</taxon>
        <taxon>Agaricomycotina</taxon>
        <taxon>Agaricomycetes</taxon>
        <taxon>Polyporales</taxon>
        <taxon>Polyporaceae</taxon>
        <taxon>Ganoderma</taxon>
    </lineage>
</organism>
<evidence type="ECO:0000256" key="10">
    <source>
        <dbReference type="ARBA" id="ARBA00023157"/>
    </source>
</evidence>
<dbReference type="STRING" id="1077348.A0A2G8SEP4"/>
<keyword evidence="6" id="KW-0862">Zinc</keyword>
<proteinExistence type="inferred from homology"/>
<evidence type="ECO:0000313" key="15">
    <source>
        <dbReference type="EMBL" id="PIL32167.1"/>
    </source>
</evidence>
<feature type="compositionally biased region" description="Low complexity" evidence="13">
    <location>
        <begin position="7"/>
        <end position="25"/>
    </location>
</feature>
<keyword evidence="5 12" id="KW-0999">Mitochondrion inner membrane</keyword>
<gene>
    <name evidence="15" type="ORF">GSI_05412</name>
</gene>
<keyword evidence="11 12" id="KW-0143">Chaperone</keyword>
<evidence type="ECO:0000256" key="13">
    <source>
        <dbReference type="SAM" id="MobiDB-lite"/>
    </source>
</evidence>
<dbReference type="GO" id="GO:0046872">
    <property type="term" value="F:metal ion binding"/>
    <property type="evidence" value="ECO:0007669"/>
    <property type="project" value="UniProtKB-KW"/>
</dbReference>
<keyword evidence="16" id="KW-1185">Reference proteome</keyword>
<dbReference type="InterPro" id="IPR004217">
    <property type="entry name" value="Tim10-like"/>
</dbReference>
<keyword evidence="10 12" id="KW-1015">Disulfide bond</keyword>
<evidence type="ECO:0000313" key="16">
    <source>
        <dbReference type="Proteomes" id="UP000230002"/>
    </source>
</evidence>
<evidence type="ECO:0000256" key="5">
    <source>
        <dbReference type="ARBA" id="ARBA00022792"/>
    </source>
</evidence>
<evidence type="ECO:0000256" key="2">
    <source>
        <dbReference type="ARBA" id="ARBA00006720"/>
    </source>
</evidence>
<dbReference type="GO" id="GO:0042719">
    <property type="term" value="C:mitochondrial intermembrane space chaperone complex"/>
    <property type="evidence" value="ECO:0007669"/>
    <property type="project" value="UniProtKB-ARBA"/>
</dbReference>
<keyword evidence="7 12" id="KW-0653">Protein transport</keyword>
<dbReference type="Pfam" id="PF02953">
    <property type="entry name" value="zf-Tim10_DDP"/>
    <property type="match status" value="1"/>
</dbReference>
<dbReference type="InterPro" id="IPR035427">
    <property type="entry name" value="Tim10-like_dom_sf"/>
</dbReference>
<accession>A0A2G8SEP4</accession>
<comment type="caution">
    <text evidence="15">The sequence shown here is derived from an EMBL/GenBank/DDBJ whole genome shotgun (WGS) entry which is preliminary data.</text>
</comment>
<dbReference type="EMBL" id="AYKW01000011">
    <property type="protein sequence ID" value="PIL32167.1"/>
    <property type="molecule type" value="Genomic_DNA"/>
</dbReference>
<dbReference type="GO" id="GO:0005743">
    <property type="term" value="C:mitochondrial inner membrane"/>
    <property type="evidence" value="ECO:0007669"/>
    <property type="project" value="UniProtKB-SubCell"/>
</dbReference>
<keyword evidence="9 12" id="KW-0496">Mitochondrion</keyword>
<evidence type="ECO:0000256" key="7">
    <source>
        <dbReference type="ARBA" id="ARBA00022927"/>
    </source>
</evidence>
<comment type="function">
    <text evidence="12">Mitochondrial intermembrane chaperone that participates in the import and insertion of some multi-pass transmembrane proteins into the mitochondrial inner membrane. Also required for the transfer of beta-barrel precursors from the TOM complex to the sorting and assembly machinery (SAM complex) of the outer membrane. Acts as a chaperone-like protein that protects the hydrophobic precursors from aggregation and guide them through the mitochondrial intermembrane space.</text>
</comment>
<sequence length="125" mass="13786">MTSLFGASRTPTSAPSSPAGNLFPPLFTPPPLRPRPYPEVAARLESIKNSIRNELALQNAQELMSKVNDKCYAKCIPKPGASLSGSEEKCLSQCMDRYLEAFNIISKSYVLRLKKDKLDLQTPSL</sequence>
<feature type="domain" description="Tim10-like" evidence="14">
    <location>
        <begin position="50"/>
        <end position="109"/>
    </location>
</feature>
<dbReference type="AlphaFoldDB" id="A0A2G8SEP4"/>
<reference evidence="15 16" key="1">
    <citation type="journal article" date="2015" name="Sci. Rep.">
        <title>Chromosome-level genome map provides insights into diverse defense mechanisms in the medicinal fungus Ganoderma sinense.</title>
        <authorList>
            <person name="Zhu Y."/>
            <person name="Xu J."/>
            <person name="Sun C."/>
            <person name="Zhou S."/>
            <person name="Xu H."/>
            <person name="Nelson D.R."/>
            <person name="Qian J."/>
            <person name="Song J."/>
            <person name="Luo H."/>
            <person name="Xiang L."/>
            <person name="Li Y."/>
            <person name="Xu Z."/>
            <person name="Ji A."/>
            <person name="Wang L."/>
            <person name="Lu S."/>
            <person name="Hayward A."/>
            <person name="Sun W."/>
            <person name="Li X."/>
            <person name="Schwartz D.C."/>
            <person name="Wang Y."/>
            <person name="Chen S."/>
        </authorList>
    </citation>
    <scope>NUCLEOTIDE SEQUENCE [LARGE SCALE GENOMIC DNA]</scope>
    <source>
        <strain evidence="15 16">ZZ0214-1</strain>
    </source>
</reference>
<feature type="region of interest" description="Disordered" evidence="13">
    <location>
        <begin position="1"/>
        <end position="31"/>
    </location>
</feature>
<dbReference type="GO" id="GO:0045039">
    <property type="term" value="P:protein insertion into mitochondrial inner membrane"/>
    <property type="evidence" value="ECO:0007669"/>
    <property type="project" value="UniProtKB-ARBA"/>
</dbReference>
<keyword evidence="4" id="KW-0479">Metal-binding</keyword>
<evidence type="ECO:0000256" key="11">
    <source>
        <dbReference type="ARBA" id="ARBA00023186"/>
    </source>
</evidence>
<evidence type="ECO:0000256" key="9">
    <source>
        <dbReference type="ARBA" id="ARBA00023128"/>
    </source>
</evidence>
<evidence type="ECO:0000256" key="4">
    <source>
        <dbReference type="ARBA" id="ARBA00022723"/>
    </source>
</evidence>
<keyword evidence="8 12" id="KW-0811">Translocation</keyword>
<dbReference type="Proteomes" id="UP000230002">
    <property type="component" value="Unassembled WGS sequence"/>
</dbReference>
<comment type="subcellular location">
    <subcellularLocation>
        <location evidence="1 12">Mitochondrion inner membrane</location>
        <topology evidence="1 12">Peripheral membrane protein</topology>
        <orientation evidence="1 12">Intermembrane side</orientation>
    </subcellularLocation>
</comment>